<protein>
    <submittedName>
        <fullName evidence="1">Uncharacterized protein</fullName>
    </submittedName>
</protein>
<proteinExistence type="predicted"/>
<reference evidence="1" key="1">
    <citation type="submission" date="2021-01" db="EMBL/GenBank/DDBJ databases">
        <authorList>
            <consortium name="Genoscope - CEA"/>
            <person name="William W."/>
        </authorList>
    </citation>
    <scope>NUCLEOTIDE SEQUENCE</scope>
</reference>
<gene>
    <name evidence="1" type="ORF">PSON_ATCC_30995.1.T0160437</name>
</gene>
<organism evidence="1 2">
    <name type="scientific">Paramecium sonneborni</name>
    <dbReference type="NCBI Taxonomy" id="65129"/>
    <lineage>
        <taxon>Eukaryota</taxon>
        <taxon>Sar</taxon>
        <taxon>Alveolata</taxon>
        <taxon>Ciliophora</taxon>
        <taxon>Intramacronucleata</taxon>
        <taxon>Oligohymenophorea</taxon>
        <taxon>Peniculida</taxon>
        <taxon>Parameciidae</taxon>
        <taxon>Paramecium</taxon>
    </lineage>
</organism>
<evidence type="ECO:0000313" key="1">
    <source>
        <dbReference type="EMBL" id="CAD8062625.1"/>
    </source>
</evidence>
<sequence>MQLNYGLKLAPAFLEITPFQPQVRGIGLGWDFNMKNFLNQ</sequence>
<dbReference type="EMBL" id="CAJJDN010000016">
    <property type="protein sequence ID" value="CAD8062625.1"/>
    <property type="molecule type" value="Genomic_DNA"/>
</dbReference>
<comment type="caution">
    <text evidence="1">The sequence shown here is derived from an EMBL/GenBank/DDBJ whole genome shotgun (WGS) entry which is preliminary data.</text>
</comment>
<evidence type="ECO:0000313" key="2">
    <source>
        <dbReference type="Proteomes" id="UP000692954"/>
    </source>
</evidence>
<keyword evidence="2" id="KW-1185">Reference proteome</keyword>
<accession>A0A8S1L8K7</accession>
<name>A0A8S1L8K7_9CILI</name>
<dbReference type="Proteomes" id="UP000692954">
    <property type="component" value="Unassembled WGS sequence"/>
</dbReference>
<dbReference type="AlphaFoldDB" id="A0A8S1L8K7"/>